<keyword evidence="2" id="KW-0238">DNA-binding</keyword>
<dbReference type="SUPFAM" id="SSF46785">
    <property type="entry name" value="Winged helix' DNA-binding domain"/>
    <property type="match status" value="1"/>
</dbReference>
<dbReference type="PANTHER" id="PTHR30136:SF24">
    <property type="entry name" value="HTH-TYPE TRANSCRIPTIONAL REPRESSOR ALLR"/>
    <property type="match status" value="1"/>
</dbReference>
<dbReference type="GO" id="GO:0045892">
    <property type="term" value="P:negative regulation of DNA-templated transcription"/>
    <property type="evidence" value="ECO:0007669"/>
    <property type="project" value="TreeGrafter"/>
</dbReference>
<keyword evidence="1" id="KW-0805">Transcription regulation</keyword>
<dbReference type="InterPro" id="IPR036390">
    <property type="entry name" value="WH_DNA-bd_sf"/>
</dbReference>
<evidence type="ECO:0000256" key="3">
    <source>
        <dbReference type="ARBA" id="ARBA00023163"/>
    </source>
</evidence>
<dbReference type="RefSeq" id="WP_046139107.1">
    <property type="nucleotide sequence ID" value="NZ_LANJ01000016.1"/>
</dbReference>
<organism evidence="6 7">
    <name type="scientific">Devosia epidermidihirudinis</name>
    <dbReference type="NCBI Taxonomy" id="1293439"/>
    <lineage>
        <taxon>Bacteria</taxon>
        <taxon>Pseudomonadati</taxon>
        <taxon>Pseudomonadota</taxon>
        <taxon>Alphaproteobacteria</taxon>
        <taxon>Hyphomicrobiales</taxon>
        <taxon>Devosiaceae</taxon>
        <taxon>Devosia</taxon>
    </lineage>
</organism>
<reference evidence="6 7" key="1">
    <citation type="submission" date="2015-03" db="EMBL/GenBank/DDBJ databases">
        <authorList>
            <person name="Lepp D."/>
            <person name="Hassan Y.I."/>
            <person name="Li X.-Z."/>
            <person name="Zhou T."/>
        </authorList>
    </citation>
    <scope>NUCLEOTIDE SEQUENCE [LARGE SCALE GENOMIC DNA]</scope>
    <source>
        <strain evidence="6 7">E84</strain>
    </source>
</reference>
<dbReference type="PROSITE" id="PS51078">
    <property type="entry name" value="ICLR_ED"/>
    <property type="match status" value="1"/>
</dbReference>
<evidence type="ECO:0000256" key="2">
    <source>
        <dbReference type="ARBA" id="ARBA00023125"/>
    </source>
</evidence>
<protein>
    <recommendedName>
        <fullName evidence="8">IclR family transcriptional regulator</fullName>
    </recommendedName>
</protein>
<dbReference type="PANTHER" id="PTHR30136">
    <property type="entry name" value="HELIX-TURN-HELIX TRANSCRIPTIONAL REGULATOR, ICLR FAMILY"/>
    <property type="match status" value="1"/>
</dbReference>
<dbReference type="Gene3D" id="1.10.10.10">
    <property type="entry name" value="Winged helix-like DNA-binding domain superfamily/Winged helix DNA-binding domain"/>
    <property type="match status" value="1"/>
</dbReference>
<feature type="domain" description="HTH iclR-type" evidence="4">
    <location>
        <begin position="8"/>
        <end position="73"/>
    </location>
</feature>
<dbReference type="PATRIC" id="fig|1293439.3.peg.1805"/>
<dbReference type="EMBL" id="LANJ01000016">
    <property type="protein sequence ID" value="KKC38135.1"/>
    <property type="molecule type" value="Genomic_DNA"/>
</dbReference>
<accession>A0A0F5QB10</accession>
<dbReference type="InterPro" id="IPR029016">
    <property type="entry name" value="GAF-like_dom_sf"/>
</dbReference>
<dbReference type="OrthoDB" id="8438735at2"/>
<dbReference type="SUPFAM" id="SSF55781">
    <property type="entry name" value="GAF domain-like"/>
    <property type="match status" value="1"/>
</dbReference>
<feature type="domain" description="IclR-ED" evidence="5">
    <location>
        <begin position="74"/>
        <end position="257"/>
    </location>
</feature>
<evidence type="ECO:0008006" key="8">
    <source>
        <dbReference type="Google" id="ProtNLM"/>
    </source>
</evidence>
<dbReference type="GO" id="GO:0003677">
    <property type="term" value="F:DNA binding"/>
    <property type="evidence" value="ECO:0007669"/>
    <property type="project" value="UniProtKB-KW"/>
</dbReference>
<evidence type="ECO:0000256" key="1">
    <source>
        <dbReference type="ARBA" id="ARBA00023015"/>
    </source>
</evidence>
<dbReference type="GO" id="GO:0003700">
    <property type="term" value="F:DNA-binding transcription factor activity"/>
    <property type="evidence" value="ECO:0007669"/>
    <property type="project" value="TreeGrafter"/>
</dbReference>
<dbReference type="Proteomes" id="UP000033411">
    <property type="component" value="Unassembled WGS sequence"/>
</dbReference>
<dbReference type="InterPro" id="IPR036388">
    <property type="entry name" value="WH-like_DNA-bd_sf"/>
</dbReference>
<keyword evidence="7" id="KW-1185">Reference proteome</keyword>
<dbReference type="Pfam" id="PF01614">
    <property type="entry name" value="IclR_C"/>
    <property type="match status" value="1"/>
</dbReference>
<evidence type="ECO:0000259" key="5">
    <source>
        <dbReference type="PROSITE" id="PS51078"/>
    </source>
</evidence>
<dbReference type="InterPro" id="IPR050707">
    <property type="entry name" value="HTH_MetabolicPath_Reg"/>
</dbReference>
<dbReference type="AlphaFoldDB" id="A0A0F5QB10"/>
<proteinExistence type="predicted"/>
<evidence type="ECO:0000313" key="7">
    <source>
        <dbReference type="Proteomes" id="UP000033411"/>
    </source>
</evidence>
<dbReference type="Gene3D" id="3.30.450.40">
    <property type="match status" value="1"/>
</dbReference>
<keyword evidence="3" id="KW-0804">Transcription</keyword>
<evidence type="ECO:0000313" key="6">
    <source>
        <dbReference type="EMBL" id="KKC38135.1"/>
    </source>
</evidence>
<evidence type="ECO:0000259" key="4">
    <source>
        <dbReference type="PROSITE" id="PS51077"/>
    </source>
</evidence>
<gene>
    <name evidence="6" type="ORF">WH87_11075</name>
</gene>
<sequence length="273" mass="28899">MADESYRVQSLGRALDIVELIAVAGRDGARLTDLAQSVGISKAAAYAIIQTLMARGVLSATGEGMTKRYRLGLSLVRLGDMAVSSTGIADIAMPILRDLTQAIGLTSRIAVWDEEAAVVVARADAPDNVRFDAALGRRERPHCSAVGKVFLAAMPRADAVSILERTGYPTRTPRTLDTLAALEADLDATRQRHYGIDDEEDHEGIACVAAGVFGYDGSAVAAISVTTLKQLLPDDAVPALAKSIIAHADRLSLAMGGMSAAQAWHKRIHLIAE</sequence>
<dbReference type="STRING" id="1293439.WH87_11075"/>
<dbReference type="Pfam" id="PF09339">
    <property type="entry name" value="HTH_IclR"/>
    <property type="match status" value="1"/>
</dbReference>
<dbReference type="SMART" id="SM00346">
    <property type="entry name" value="HTH_ICLR"/>
    <property type="match status" value="1"/>
</dbReference>
<comment type="caution">
    <text evidence="6">The sequence shown here is derived from an EMBL/GenBank/DDBJ whole genome shotgun (WGS) entry which is preliminary data.</text>
</comment>
<dbReference type="InterPro" id="IPR005471">
    <property type="entry name" value="Tscrpt_reg_IclR_N"/>
</dbReference>
<dbReference type="PROSITE" id="PS51077">
    <property type="entry name" value="HTH_ICLR"/>
    <property type="match status" value="1"/>
</dbReference>
<name>A0A0F5QB10_9HYPH</name>
<dbReference type="InterPro" id="IPR014757">
    <property type="entry name" value="Tscrpt_reg_IclR_C"/>
</dbReference>